<dbReference type="EMBL" id="QOIL01000004">
    <property type="protein sequence ID" value="RCG31584.1"/>
    <property type="molecule type" value="Genomic_DNA"/>
</dbReference>
<sequence>MEAVMASEEGCGELLARLSDMGAVIKALKRALPFTGPHAGLALLATLHRCGEQRIGDLAGLFEVDLSVMSRQVADLRDRGWIERVPNPNDGRSWYVRLTPDGTRVAEEALGSVRRLLVDTLEDWTDDEVAELSGLIGRLRSSLDAHRARAARLPRTARTGTVQAGTVQAGTVQSTAQTGTAQTRAAQTVKGH</sequence>
<accession>A0A367FMV0</accession>
<dbReference type="Gene3D" id="1.10.10.10">
    <property type="entry name" value="Winged helix-like DNA-binding domain superfamily/Winged helix DNA-binding domain"/>
    <property type="match status" value="1"/>
</dbReference>
<dbReference type="Pfam" id="PF01047">
    <property type="entry name" value="MarR"/>
    <property type="match status" value="1"/>
</dbReference>
<dbReference type="GO" id="GO:0006950">
    <property type="term" value="P:response to stress"/>
    <property type="evidence" value="ECO:0007669"/>
    <property type="project" value="TreeGrafter"/>
</dbReference>
<dbReference type="InterPro" id="IPR036388">
    <property type="entry name" value="WH-like_DNA-bd_sf"/>
</dbReference>
<dbReference type="InterPro" id="IPR039422">
    <property type="entry name" value="MarR/SlyA-like"/>
</dbReference>
<feature type="domain" description="HTH marR-type" evidence="2">
    <location>
        <begin position="1"/>
        <end position="141"/>
    </location>
</feature>
<organism evidence="3 4">
    <name type="scientific">Sphaerisporangium album</name>
    <dbReference type="NCBI Taxonomy" id="509200"/>
    <lineage>
        <taxon>Bacteria</taxon>
        <taxon>Bacillati</taxon>
        <taxon>Actinomycetota</taxon>
        <taxon>Actinomycetes</taxon>
        <taxon>Streptosporangiales</taxon>
        <taxon>Streptosporangiaceae</taxon>
        <taxon>Sphaerisporangium</taxon>
    </lineage>
</organism>
<dbReference type="SMART" id="SM00347">
    <property type="entry name" value="HTH_MARR"/>
    <property type="match status" value="1"/>
</dbReference>
<dbReference type="PANTHER" id="PTHR33164">
    <property type="entry name" value="TRANSCRIPTIONAL REGULATOR, MARR FAMILY"/>
    <property type="match status" value="1"/>
</dbReference>
<dbReference type="SUPFAM" id="SSF46785">
    <property type="entry name" value="Winged helix' DNA-binding domain"/>
    <property type="match status" value="1"/>
</dbReference>
<gene>
    <name evidence="3" type="ORF">DQ384_08410</name>
</gene>
<keyword evidence="4" id="KW-1185">Reference proteome</keyword>
<comment type="caution">
    <text evidence="3">The sequence shown here is derived from an EMBL/GenBank/DDBJ whole genome shotgun (WGS) entry which is preliminary data.</text>
</comment>
<dbReference type="GO" id="GO:0003700">
    <property type="term" value="F:DNA-binding transcription factor activity"/>
    <property type="evidence" value="ECO:0007669"/>
    <property type="project" value="InterPro"/>
</dbReference>
<feature type="region of interest" description="Disordered" evidence="1">
    <location>
        <begin position="173"/>
        <end position="192"/>
    </location>
</feature>
<protein>
    <submittedName>
        <fullName evidence="3">MarR family transcriptional regulator</fullName>
    </submittedName>
</protein>
<evidence type="ECO:0000313" key="3">
    <source>
        <dbReference type="EMBL" id="RCG31584.1"/>
    </source>
</evidence>
<proteinExistence type="predicted"/>
<dbReference type="AlphaFoldDB" id="A0A367FMV0"/>
<dbReference type="PRINTS" id="PR00598">
    <property type="entry name" value="HTHMARR"/>
</dbReference>
<evidence type="ECO:0000259" key="2">
    <source>
        <dbReference type="PROSITE" id="PS50995"/>
    </source>
</evidence>
<dbReference type="InterPro" id="IPR000835">
    <property type="entry name" value="HTH_MarR-typ"/>
</dbReference>
<dbReference type="Proteomes" id="UP000253094">
    <property type="component" value="Unassembled WGS sequence"/>
</dbReference>
<dbReference type="PANTHER" id="PTHR33164:SF57">
    <property type="entry name" value="MARR-FAMILY TRANSCRIPTIONAL REGULATOR"/>
    <property type="match status" value="1"/>
</dbReference>
<evidence type="ECO:0000256" key="1">
    <source>
        <dbReference type="SAM" id="MobiDB-lite"/>
    </source>
</evidence>
<evidence type="ECO:0000313" key="4">
    <source>
        <dbReference type="Proteomes" id="UP000253094"/>
    </source>
</evidence>
<dbReference type="OrthoDB" id="4485201at2"/>
<dbReference type="PROSITE" id="PS50995">
    <property type="entry name" value="HTH_MARR_2"/>
    <property type="match status" value="1"/>
</dbReference>
<dbReference type="InterPro" id="IPR036390">
    <property type="entry name" value="WH_DNA-bd_sf"/>
</dbReference>
<name>A0A367FMV0_9ACTN</name>
<reference evidence="3 4" key="1">
    <citation type="submission" date="2018-06" db="EMBL/GenBank/DDBJ databases">
        <title>Sphaerisporangium craniellae sp. nov., isolated from a marine sponge in the South China Sea.</title>
        <authorList>
            <person name="Li L."/>
        </authorList>
    </citation>
    <scope>NUCLEOTIDE SEQUENCE [LARGE SCALE GENOMIC DNA]</scope>
    <source>
        <strain evidence="3 4">CCTCC AA 208026</strain>
    </source>
</reference>